<evidence type="ECO:0000259" key="1">
    <source>
        <dbReference type="Pfam" id="PF10105"/>
    </source>
</evidence>
<protein>
    <submittedName>
        <fullName evidence="2">Uncharacterized protein conserved in bacteria</fullName>
    </submittedName>
</protein>
<dbReference type="Proteomes" id="UP000006556">
    <property type="component" value="Chromosome"/>
</dbReference>
<name>A5D405_PELTS</name>
<evidence type="ECO:0000313" key="2">
    <source>
        <dbReference type="EMBL" id="BAF59009.1"/>
    </source>
</evidence>
<dbReference type="KEGG" id="pth:PTH_0828"/>
<dbReference type="EMBL" id="AP009389">
    <property type="protein sequence ID" value="BAF59009.1"/>
    <property type="molecule type" value="Genomic_DNA"/>
</dbReference>
<gene>
    <name evidence="2" type="ordered locus">PTH_0828</name>
</gene>
<dbReference type="AlphaFoldDB" id="A5D405"/>
<organism evidence="2 3">
    <name type="scientific">Pelotomaculum thermopropionicum (strain DSM 13744 / JCM 10971 / SI)</name>
    <dbReference type="NCBI Taxonomy" id="370438"/>
    <lineage>
        <taxon>Bacteria</taxon>
        <taxon>Bacillati</taxon>
        <taxon>Bacillota</taxon>
        <taxon>Clostridia</taxon>
        <taxon>Eubacteriales</taxon>
        <taxon>Desulfotomaculaceae</taxon>
        <taxon>Pelotomaculum</taxon>
    </lineage>
</organism>
<evidence type="ECO:0000313" key="3">
    <source>
        <dbReference type="Proteomes" id="UP000006556"/>
    </source>
</evidence>
<sequence>MPRYRMMYAKEGPARYISHLDLLRAFERAVRRAGLPLAFTLGFNPHPKIAFAAPLGVGTAGEREFADLELTANMPPEEVAGALGRALPEGLRLIELRAVADQAGALMAAVDRATYRAEAILSRPVSAGEAERAVAAFLSMPQILVEKKGRRGEKKVRDIKPGILAMSARVNDDIIVVEAELKTGSSGNVRFEEVLDAFREKSRLPVEGRFSLYRTGVYAARGKEKKSLWHV</sequence>
<dbReference type="STRING" id="370438.PTH_0828"/>
<keyword evidence="3" id="KW-1185">Reference proteome</keyword>
<proteinExistence type="predicted"/>
<dbReference type="Pfam" id="PF10105">
    <property type="entry name" value="DUF2344"/>
    <property type="match status" value="1"/>
</dbReference>
<accession>A5D405</accession>
<dbReference type="eggNOG" id="COG5011">
    <property type="taxonomic scope" value="Bacteria"/>
</dbReference>
<dbReference type="HOGENOM" id="CLU_083579_0_1_9"/>
<dbReference type="InterPro" id="IPR018768">
    <property type="entry name" value="DUF2344"/>
</dbReference>
<dbReference type="NCBIfam" id="TIGR03936">
    <property type="entry name" value="sam_1_link_chp"/>
    <property type="match status" value="1"/>
</dbReference>
<feature type="domain" description="DUF2344" evidence="1">
    <location>
        <begin position="3"/>
        <end position="190"/>
    </location>
</feature>
<reference evidence="3" key="1">
    <citation type="journal article" date="2008" name="Genome Res.">
        <title>The genome of Pelotomaculum thermopropionicum reveals niche-associated evolution in anaerobic microbiota.</title>
        <authorList>
            <person name="Kosaka T."/>
            <person name="Kato S."/>
            <person name="Shimoyama T."/>
            <person name="Ishii S."/>
            <person name="Abe T."/>
            <person name="Watanabe K."/>
        </authorList>
    </citation>
    <scope>NUCLEOTIDE SEQUENCE [LARGE SCALE GENOMIC DNA]</scope>
    <source>
        <strain evidence="3">DSM 13744 / JCM 10971 / SI</strain>
    </source>
</reference>